<proteinExistence type="predicted"/>
<keyword evidence="2" id="KW-0067">ATP-binding</keyword>
<dbReference type="InterPro" id="IPR001789">
    <property type="entry name" value="Sig_transdc_resp-reg_receiver"/>
</dbReference>
<evidence type="ECO:0000259" key="7">
    <source>
        <dbReference type="PROSITE" id="PS50110"/>
    </source>
</evidence>
<dbReference type="GO" id="GO:0003677">
    <property type="term" value="F:DNA binding"/>
    <property type="evidence" value="ECO:0007669"/>
    <property type="project" value="UniProtKB-KW"/>
</dbReference>
<dbReference type="PANTHER" id="PTHR32071">
    <property type="entry name" value="TRANSCRIPTIONAL REGULATORY PROTEIN"/>
    <property type="match status" value="1"/>
</dbReference>
<keyword evidence="3" id="KW-0805">Transcription regulation</keyword>
<dbReference type="InterPro" id="IPR058031">
    <property type="entry name" value="AAA_lid_NorR"/>
</dbReference>
<dbReference type="SMART" id="SM00448">
    <property type="entry name" value="REC"/>
    <property type="match status" value="1"/>
</dbReference>
<dbReference type="Gene3D" id="3.40.50.2300">
    <property type="match status" value="1"/>
</dbReference>
<dbReference type="Pfam" id="PF25601">
    <property type="entry name" value="AAA_lid_14"/>
    <property type="match status" value="1"/>
</dbReference>
<dbReference type="FunFam" id="3.40.50.300:FF:000006">
    <property type="entry name" value="DNA-binding transcriptional regulator NtrC"/>
    <property type="match status" value="1"/>
</dbReference>
<accession>A0A3B1BWY8</accession>
<dbReference type="GO" id="GO:0005524">
    <property type="term" value="F:ATP binding"/>
    <property type="evidence" value="ECO:0007669"/>
    <property type="project" value="UniProtKB-KW"/>
</dbReference>
<dbReference type="GO" id="GO:0006355">
    <property type="term" value="P:regulation of DNA-templated transcription"/>
    <property type="evidence" value="ECO:0007669"/>
    <property type="project" value="InterPro"/>
</dbReference>
<feature type="domain" description="Sigma-54 factor interaction" evidence="6">
    <location>
        <begin position="136"/>
        <end position="350"/>
    </location>
</feature>
<evidence type="ECO:0000256" key="2">
    <source>
        <dbReference type="ARBA" id="ARBA00022840"/>
    </source>
</evidence>
<evidence type="ECO:0000259" key="6">
    <source>
        <dbReference type="PROSITE" id="PS50045"/>
    </source>
</evidence>
<evidence type="ECO:0000256" key="3">
    <source>
        <dbReference type="ARBA" id="ARBA00023015"/>
    </source>
</evidence>
<feature type="non-terminal residue" evidence="8">
    <location>
        <position position="350"/>
    </location>
</feature>
<dbReference type="AlphaFoldDB" id="A0A3B1BWY8"/>
<dbReference type="Pfam" id="PF00072">
    <property type="entry name" value="Response_reg"/>
    <property type="match status" value="1"/>
</dbReference>
<dbReference type="InterPro" id="IPR011006">
    <property type="entry name" value="CheY-like_superfamily"/>
</dbReference>
<name>A0A3B1BWY8_9ZZZZ</name>
<keyword evidence="4" id="KW-0238">DNA-binding</keyword>
<dbReference type="InterPro" id="IPR002078">
    <property type="entry name" value="Sigma_54_int"/>
</dbReference>
<dbReference type="PROSITE" id="PS50045">
    <property type="entry name" value="SIGMA54_INTERACT_4"/>
    <property type="match status" value="1"/>
</dbReference>
<sequence length="350" mass="38886">MRIALKEVLTRSGHNVTTAVNGQEGIRLFTKSPAQLVIADVRMPKLSGLELLHQVREQSSTVPFVLITAYGSIDDAVEAMKEGATDYLLKPFSADTLEELLRRVFENGAQPAQTALTSSRPAKPASHYRSGFPKEIITENESMKQALEIALKVSASKSTVLIHGESGTGKELVAMFIHLNSDRKDKPFVAVNCAAMPETLLESELFGHEKGSFTGAISKKIGKFELANHGSILLDEVTEMNPALQAKLLRVLQENEIDRVGGRDPIQLDIRVIATTNRDIEEAVETGQFREDLYFRLNVIPLKLPPLREREGDIPHLVKYFLNKFNTIMGKAVKGLDEKAEKALMQNRWK</sequence>
<keyword evidence="5" id="KW-0804">Transcription</keyword>
<gene>
    <name evidence="8" type="ORF">MNBD_NITROSPINAE03-1837</name>
</gene>
<dbReference type="PROSITE" id="PS50110">
    <property type="entry name" value="RESPONSE_REGULATORY"/>
    <property type="match status" value="1"/>
</dbReference>
<reference evidence="8" key="1">
    <citation type="submission" date="2018-06" db="EMBL/GenBank/DDBJ databases">
        <authorList>
            <person name="Zhirakovskaya E."/>
        </authorList>
    </citation>
    <scope>NUCLEOTIDE SEQUENCE</scope>
</reference>
<dbReference type="EMBL" id="UOGB01000067">
    <property type="protein sequence ID" value="VAX16813.1"/>
    <property type="molecule type" value="Genomic_DNA"/>
</dbReference>
<dbReference type="SUPFAM" id="SSF52172">
    <property type="entry name" value="CheY-like"/>
    <property type="match status" value="1"/>
</dbReference>
<evidence type="ECO:0000313" key="8">
    <source>
        <dbReference type="EMBL" id="VAX16813.1"/>
    </source>
</evidence>
<evidence type="ECO:0000256" key="1">
    <source>
        <dbReference type="ARBA" id="ARBA00022741"/>
    </source>
</evidence>
<dbReference type="SMART" id="SM00382">
    <property type="entry name" value="AAA"/>
    <property type="match status" value="1"/>
</dbReference>
<keyword evidence="1" id="KW-0547">Nucleotide-binding</keyword>
<dbReference type="CDD" id="cd00009">
    <property type="entry name" value="AAA"/>
    <property type="match status" value="1"/>
</dbReference>
<dbReference type="Gene3D" id="3.40.50.300">
    <property type="entry name" value="P-loop containing nucleotide triphosphate hydrolases"/>
    <property type="match status" value="1"/>
</dbReference>
<evidence type="ECO:0000256" key="5">
    <source>
        <dbReference type="ARBA" id="ARBA00023163"/>
    </source>
</evidence>
<dbReference type="PANTHER" id="PTHR32071:SF21">
    <property type="entry name" value="TRANSCRIPTIONAL REGULATORY PROTEIN FLGR"/>
    <property type="match status" value="1"/>
</dbReference>
<dbReference type="GO" id="GO:0000160">
    <property type="term" value="P:phosphorelay signal transduction system"/>
    <property type="evidence" value="ECO:0007669"/>
    <property type="project" value="InterPro"/>
</dbReference>
<dbReference type="SUPFAM" id="SSF52540">
    <property type="entry name" value="P-loop containing nucleoside triphosphate hydrolases"/>
    <property type="match status" value="1"/>
</dbReference>
<dbReference type="Pfam" id="PF00158">
    <property type="entry name" value="Sigma54_activat"/>
    <property type="match status" value="1"/>
</dbReference>
<protein>
    <submittedName>
        <fullName evidence="8">Response regulator of zinc sigma-54-dependent two-component system</fullName>
    </submittedName>
</protein>
<dbReference type="InterPro" id="IPR027417">
    <property type="entry name" value="P-loop_NTPase"/>
</dbReference>
<dbReference type="Gene3D" id="1.10.8.60">
    <property type="match status" value="1"/>
</dbReference>
<dbReference type="PROSITE" id="PS00675">
    <property type="entry name" value="SIGMA54_INTERACT_1"/>
    <property type="match status" value="1"/>
</dbReference>
<dbReference type="InterPro" id="IPR025662">
    <property type="entry name" value="Sigma_54_int_dom_ATP-bd_1"/>
</dbReference>
<dbReference type="InterPro" id="IPR003593">
    <property type="entry name" value="AAA+_ATPase"/>
</dbReference>
<evidence type="ECO:0000256" key="4">
    <source>
        <dbReference type="ARBA" id="ARBA00023125"/>
    </source>
</evidence>
<feature type="domain" description="Response regulatory" evidence="7">
    <location>
        <begin position="1"/>
        <end position="105"/>
    </location>
</feature>
<organism evidence="8">
    <name type="scientific">hydrothermal vent metagenome</name>
    <dbReference type="NCBI Taxonomy" id="652676"/>
    <lineage>
        <taxon>unclassified sequences</taxon>
        <taxon>metagenomes</taxon>
        <taxon>ecological metagenomes</taxon>
    </lineage>
</organism>